<dbReference type="InterPro" id="IPR045864">
    <property type="entry name" value="aa-tRNA-synth_II/BPL/LPL"/>
</dbReference>
<feature type="binding site" evidence="9">
    <location>
        <position position="127"/>
    </location>
    <ligand>
        <name>L-histidine</name>
        <dbReference type="ChEBI" id="CHEBI:57595"/>
    </ligand>
</feature>
<dbReference type="PANTHER" id="PTHR43707:SF1">
    <property type="entry name" value="HISTIDINE--TRNA LIGASE, MITOCHONDRIAL-RELATED"/>
    <property type="match status" value="1"/>
</dbReference>
<dbReference type="InterPro" id="IPR015807">
    <property type="entry name" value="His-tRNA-ligase"/>
</dbReference>
<evidence type="ECO:0000259" key="10">
    <source>
        <dbReference type="PROSITE" id="PS50862"/>
    </source>
</evidence>
<dbReference type="GO" id="GO:0004821">
    <property type="term" value="F:histidine-tRNA ligase activity"/>
    <property type="evidence" value="ECO:0007669"/>
    <property type="project" value="UniProtKB-UniRule"/>
</dbReference>
<evidence type="ECO:0000256" key="6">
    <source>
        <dbReference type="ARBA" id="ARBA00023146"/>
    </source>
</evidence>
<dbReference type="Pfam" id="PF03129">
    <property type="entry name" value="HGTP_anticodon"/>
    <property type="match status" value="1"/>
</dbReference>
<dbReference type="AlphaFoldDB" id="D6SQF9"/>
<accession>D6SQF9</accession>
<dbReference type="PROSITE" id="PS50862">
    <property type="entry name" value="AA_TRNA_LIGASE_II"/>
    <property type="match status" value="1"/>
</dbReference>
<comment type="caution">
    <text evidence="11">The sequence shown here is derived from an EMBL/GenBank/DDBJ whole genome shotgun (WGS) entry which is preliminary data.</text>
</comment>
<dbReference type="GO" id="GO:0005524">
    <property type="term" value="F:ATP binding"/>
    <property type="evidence" value="ECO:0007669"/>
    <property type="project" value="UniProtKB-UniRule"/>
</dbReference>
<dbReference type="InterPro" id="IPR041715">
    <property type="entry name" value="HisRS-like_core"/>
</dbReference>
<proteinExistence type="inferred from homology"/>
<sequence length="419" mass="47333">MSRVNKIKGFFDLFPPESTSYTFMEDKAREIFARYAYQELRTPILEQTELFARSIGQDTDVVQKEMYIFPDRRGRSLTMRPEATAGVIRAYIDSPAASSGNVSRFFTLGPMFRYERPQKGRTRQFHQVNAEMLGEDSPYADAEILSMLWGYLQSLGLKELVLEINSLGCPACRPGFDAKLKSFLEGINRDVFCEDCQRRAGSNPLRVLDCKAAGCREVASEAPRIVDNLCPECKEHFDRVLGILKSFDIYYELNPFLVRGLDYYQRTTFEVISNDIGSQSAVAGGGRYDGLVKVLGGPEVPGIGFACGMERLALLLQGIQERPMDFYMAVLHEDALDKAMLMVRRLRSKGYRGEMSFQVRSVKSHLRQANKKNVKTCLLLGLDEMHKNQVQVKDMSTGVQRAVSQDDAEQALGLVFQPR</sequence>
<keyword evidence="6 8" id="KW-0030">Aminoacyl-tRNA synthetase</keyword>
<evidence type="ECO:0000256" key="5">
    <source>
        <dbReference type="ARBA" id="ARBA00022917"/>
    </source>
</evidence>
<dbReference type="RefSeq" id="WP_008870299.1">
    <property type="nucleotide sequence ID" value="NZ_ACJN02000002.1"/>
</dbReference>
<evidence type="ECO:0000256" key="3">
    <source>
        <dbReference type="ARBA" id="ARBA00022598"/>
    </source>
</evidence>
<dbReference type="EC" id="6.1.1.21" evidence="8"/>
<dbReference type="EMBL" id="ACJN02000002">
    <property type="protein sequence ID" value="EFI34985.1"/>
    <property type="molecule type" value="Genomic_DNA"/>
</dbReference>
<comment type="subunit">
    <text evidence="2 8">Homodimer.</text>
</comment>
<dbReference type="SUPFAM" id="SSF52954">
    <property type="entry name" value="Class II aaRS ABD-related"/>
    <property type="match status" value="1"/>
</dbReference>
<dbReference type="GO" id="GO:0005737">
    <property type="term" value="C:cytoplasm"/>
    <property type="evidence" value="ECO:0007669"/>
    <property type="project" value="UniProtKB-SubCell"/>
</dbReference>
<evidence type="ECO:0000256" key="7">
    <source>
        <dbReference type="ARBA" id="ARBA00047639"/>
    </source>
</evidence>
<dbReference type="OrthoDB" id="9800814at2"/>
<dbReference type="PANTHER" id="PTHR43707">
    <property type="entry name" value="HISTIDYL-TRNA SYNTHETASE"/>
    <property type="match status" value="1"/>
</dbReference>
<evidence type="ECO:0000313" key="12">
    <source>
        <dbReference type="Proteomes" id="UP000005496"/>
    </source>
</evidence>
<keyword evidence="3 8" id="KW-0436">Ligase</keyword>
<gene>
    <name evidence="8" type="primary">hisS</name>
    <name evidence="11" type="ORF">Dthio_PD2377</name>
</gene>
<dbReference type="NCBIfam" id="TIGR00442">
    <property type="entry name" value="hisS"/>
    <property type="match status" value="1"/>
</dbReference>
<evidence type="ECO:0000256" key="8">
    <source>
        <dbReference type="HAMAP-Rule" id="MF_00127"/>
    </source>
</evidence>
<keyword evidence="8" id="KW-0963">Cytoplasm</keyword>
<evidence type="ECO:0000256" key="9">
    <source>
        <dbReference type="PIRSR" id="PIRSR001549-1"/>
    </source>
</evidence>
<protein>
    <recommendedName>
        <fullName evidence="8">Histidine--tRNA ligase</fullName>
        <ecNumber evidence="8">6.1.1.21</ecNumber>
    </recommendedName>
    <alternativeName>
        <fullName evidence="8">Histidyl-tRNA synthetase</fullName>
        <shortName evidence="8">HisRS</shortName>
    </alternativeName>
</protein>
<reference evidence="11" key="1">
    <citation type="submission" date="2010-05" db="EMBL/GenBank/DDBJ databases">
        <title>The draft genome of Desulfonatronospira thiodismutans ASO3-1.</title>
        <authorList>
            <consortium name="US DOE Joint Genome Institute (JGI-PGF)"/>
            <person name="Lucas S."/>
            <person name="Copeland A."/>
            <person name="Lapidus A."/>
            <person name="Cheng J.-F."/>
            <person name="Bruce D."/>
            <person name="Goodwin L."/>
            <person name="Pitluck S."/>
            <person name="Chertkov O."/>
            <person name="Brettin T."/>
            <person name="Detter J.C."/>
            <person name="Han C."/>
            <person name="Land M.L."/>
            <person name="Hauser L."/>
            <person name="Kyrpides N."/>
            <person name="Mikhailova N."/>
            <person name="Muyzer G."/>
            <person name="Woyke T."/>
        </authorList>
    </citation>
    <scope>NUCLEOTIDE SEQUENCE [LARGE SCALE GENOMIC DNA]</scope>
    <source>
        <strain evidence="11">ASO3-1</strain>
    </source>
</reference>
<dbReference type="Proteomes" id="UP000005496">
    <property type="component" value="Unassembled WGS sequence"/>
</dbReference>
<organism evidence="11 12">
    <name type="scientific">Desulfonatronospira thiodismutans ASO3-1</name>
    <dbReference type="NCBI Taxonomy" id="555779"/>
    <lineage>
        <taxon>Bacteria</taxon>
        <taxon>Pseudomonadati</taxon>
        <taxon>Thermodesulfobacteriota</taxon>
        <taxon>Desulfovibrionia</taxon>
        <taxon>Desulfovibrionales</taxon>
        <taxon>Desulfonatronovibrionaceae</taxon>
        <taxon>Desulfonatronospira</taxon>
    </lineage>
</organism>
<comment type="catalytic activity">
    <reaction evidence="7 8">
        <text>tRNA(His) + L-histidine + ATP = L-histidyl-tRNA(His) + AMP + diphosphate + H(+)</text>
        <dbReference type="Rhea" id="RHEA:17313"/>
        <dbReference type="Rhea" id="RHEA-COMP:9665"/>
        <dbReference type="Rhea" id="RHEA-COMP:9689"/>
        <dbReference type="ChEBI" id="CHEBI:15378"/>
        <dbReference type="ChEBI" id="CHEBI:30616"/>
        <dbReference type="ChEBI" id="CHEBI:33019"/>
        <dbReference type="ChEBI" id="CHEBI:57595"/>
        <dbReference type="ChEBI" id="CHEBI:78442"/>
        <dbReference type="ChEBI" id="CHEBI:78527"/>
        <dbReference type="ChEBI" id="CHEBI:456215"/>
        <dbReference type="EC" id="6.1.1.21"/>
    </reaction>
</comment>
<dbReference type="InterPro" id="IPR004154">
    <property type="entry name" value="Anticodon-bd"/>
</dbReference>
<keyword evidence="5 8" id="KW-0648">Protein biosynthesis</keyword>
<evidence type="ECO:0000256" key="2">
    <source>
        <dbReference type="ARBA" id="ARBA00011738"/>
    </source>
</evidence>
<feature type="binding site" evidence="9">
    <location>
        <begin position="263"/>
        <end position="264"/>
    </location>
    <ligand>
        <name>L-histidine</name>
        <dbReference type="ChEBI" id="CHEBI:57595"/>
    </ligand>
</feature>
<dbReference type="Gene3D" id="3.40.50.800">
    <property type="entry name" value="Anticodon-binding domain"/>
    <property type="match status" value="1"/>
</dbReference>
<feature type="binding site" evidence="9">
    <location>
        <position position="259"/>
    </location>
    <ligand>
        <name>L-histidine</name>
        <dbReference type="ChEBI" id="CHEBI:57595"/>
    </ligand>
</feature>
<dbReference type="SUPFAM" id="SSF55681">
    <property type="entry name" value="Class II aaRS and biotin synthetases"/>
    <property type="match status" value="1"/>
</dbReference>
<evidence type="ECO:0000256" key="4">
    <source>
        <dbReference type="ARBA" id="ARBA00022741"/>
    </source>
</evidence>
<dbReference type="Gene3D" id="3.30.930.10">
    <property type="entry name" value="Bira Bifunctional Protein, Domain 2"/>
    <property type="match status" value="1"/>
</dbReference>
<comment type="subcellular location">
    <subcellularLocation>
        <location evidence="8">Cytoplasm</location>
    </subcellularLocation>
</comment>
<dbReference type="Pfam" id="PF13393">
    <property type="entry name" value="tRNA-synt_His"/>
    <property type="match status" value="1"/>
</dbReference>
<dbReference type="eggNOG" id="COG0124">
    <property type="taxonomic scope" value="Bacteria"/>
</dbReference>
<feature type="binding site" evidence="9">
    <location>
        <begin position="82"/>
        <end position="84"/>
    </location>
    <ligand>
        <name>L-histidine</name>
        <dbReference type="ChEBI" id="CHEBI:57595"/>
    </ligand>
</feature>
<name>D6SQF9_9BACT</name>
<dbReference type="InterPro" id="IPR036621">
    <property type="entry name" value="Anticodon-bd_dom_sf"/>
</dbReference>
<keyword evidence="4 8" id="KW-0547">Nucleotide-binding</keyword>
<feature type="domain" description="Aminoacyl-transfer RNA synthetases class-II family profile" evidence="10">
    <location>
        <begin position="21"/>
        <end position="316"/>
    </location>
</feature>
<evidence type="ECO:0000256" key="1">
    <source>
        <dbReference type="ARBA" id="ARBA00008226"/>
    </source>
</evidence>
<keyword evidence="8" id="KW-0067">ATP-binding</keyword>
<dbReference type="HAMAP" id="MF_00127">
    <property type="entry name" value="His_tRNA_synth"/>
    <property type="match status" value="1"/>
</dbReference>
<dbReference type="InterPro" id="IPR006195">
    <property type="entry name" value="aa-tRNA-synth_II"/>
</dbReference>
<comment type="similarity">
    <text evidence="1 8">Belongs to the class-II aminoacyl-tRNA synthetase family.</text>
</comment>
<dbReference type="CDD" id="cd00773">
    <property type="entry name" value="HisRS-like_core"/>
    <property type="match status" value="1"/>
</dbReference>
<evidence type="ECO:0000313" key="11">
    <source>
        <dbReference type="EMBL" id="EFI34985.1"/>
    </source>
</evidence>
<dbReference type="PIRSF" id="PIRSF001549">
    <property type="entry name" value="His-tRNA_synth"/>
    <property type="match status" value="1"/>
</dbReference>
<feature type="binding site" evidence="9">
    <location>
        <position position="113"/>
    </location>
    <ligand>
        <name>L-histidine</name>
        <dbReference type="ChEBI" id="CHEBI:57595"/>
    </ligand>
</feature>
<keyword evidence="12" id="KW-1185">Reference proteome</keyword>
<dbReference type="GO" id="GO:0006427">
    <property type="term" value="P:histidyl-tRNA aminoacylation"/>
    <property type="evidence" value="ECO:0007669"/>
    <property type="project" value="UniProtKB-UniRule"/>
</dbReference>
<dbReference type="InterPro" id="IPR004516">
    <property type="entry name" value="HisRS/HisZ"/>
</dbReference>
<feature type="binding site" evidence="9">
    <location>
        <position position="131"/>
    </location>
    <ligand>
        <name>L-histidine</name>
        <dbReference type="ChEBI" id="CHEBI:57595"/>
    </ligand>
</feature>